<evidence type="ECO:0000313" key="1">
    <source>
        <dbReference type="EMBL" id="KAK3077022.1"/>
    </source>
</evidence>
<keyword evidence="2" id="KW-1185">Reference proteome</keyword>
<reference evidence="1" key="1">
    <citation type="submission" date="2024-09" db="EMBL/GenBank/DDBJ databases">
        <title>Black Yeasts Isolated from many extreme environments.</title>
        <authorList>
            <person name="Coleine C."/>
            <person name="Stajich J.E."/>
            <person name="Selbmann L."/>
        </authorList>
    </citation>
    <scope>NUCLEOTIDE SEQUENCE</scope>
    <source>
        <strain evidence="1">CCFEE 5737</strain>
    </source>
</reference>
<proteinExistence type="predicted"/>
<organism evidence="1 2">
    <name type="scientific">Coniosporium uncinatum</name>
    <dbReference type="NCBI Taxonomy" id="93489"/>
    <lineage>
        <taxon>Eukaryota</taxon>
        <taxon>Fungi</taxon>
        <taxon>Dikarya</taxon>
        <taxon>Ascomycota</taxon>
        <taxon>Pezizomycotina</taxon>
        <taxon>Dothideomycetes</taxon>
        <taxon>Dothideomycetes incertae sedis</taxon>
        <taxon>Coniosporium</taxon>
    </lineage>
</organism>
<feature type="non-terminal residue" evidence="1">
    <location>
        <position position="67"/>
    </location>
</feature>
<dbReference type="EMBL" id="JAWDJW010003298">
    <property type="protein sequence ID" value="KAK3077022.1"/>
    <property type="molecule type" value="Genomic_DNA"/>
</dbReference>
<comment type="caution">
    <text evidence="1">The sequence shown here is derived from an EMBL/GenBank/DDBJ whole genome shotgun (WGS) entry which is preliminary data.</text>
</comment>
<gene>
    <name evidence="1" type="ORF">LTS18_011405</name>
</gene>
<protein>
    <submittedName>
        <fullName evidence="1">Uncharacterized protein</fullName>
    </submittedName>
</protein>
<name>A0ACC3DK37_9PEZI</name>
<sequence length="67" mass="7548">MPPSSWVVAGPETKELLGVCLKKLKGLAKVKLTDARFIWTEPHSRRIRAKLTVQGEYQGAIMQHAFE</sequence>
<dbReference type="Proteomes" id="UP001186974">
    <property type="component" value="Unassembled WGS sequence"/>
</dbReference>
<evidence type="ECO:0000313" key="2">
    <source>
        <dbReference type="Proteomes" id="UP001186974"/>
    </source>
</evidence>
<accession>A0ACC3DK37</accession>